<gene>
    <name evidence="13" type="ordered locus">PCC8801_2432</name>
</gene>
<dbReference type="PROSITE" id="PS51371">
    <property type="entry name" value="CBS"/>
    <property type="match status" value="2"/>
</dbReference>
<feature type="transmembrane region" description="Helical" evidence="10">
    <location>
        <begin position="104"/>
        <end position="124"/>
    </location>
</feature>
<feature type="transmembrane region" description="Helical" evidence="10">
    <location>
        <begin position="60"/>
        <end position="83"/>
    </location>
</feature>
<dbReference type="SUPFAM" id="SSF54631">
    <property type="entry name" value="CBS-domain pair"/>
    <property type="match status" value="1"/>
</dbReference>
<dbReference type="RefSeq" id="WP_012595710.1">
    <property type="nucleotide sequence ID" value="NC_011726.1"/>
</dbReference>
<evidence type="ECO:0000256" key="10">
    <source>
        <dbReference type="SAM" id="Phobius"/>
    </source>
</evidence>
<evidence type="ECO:0000256" key="4">
    <source>
        <dbReference type="ARBA" id="ARBA00022737"/>
    </source>
</evidence>
<evidence type="ECO:0000256" key="9">
    <source>
        <dbReference type="PROSITE-ProRule" id="PRU01193"/>
    </source>
</evidence>
<keyword evidence="5 9" id="KW-1133">Transmembrane helix</keyword>
<dbReference type="InterPro" id="IPR044751">
    <property type="entry name" value="Ion_transp-like_CBS"/>
</dbReference>
<name>B7K2Q0_RIPO1</name>
<dbReference type="OrthoDB" id="9798188at2"/>
<evidence type="ECO:0000259" key="12">
    <source>
        <dbReference type="PROSITE" id="PS51846"/>
    </source>
</evidence>
<keyword evidence="7 9" id="KW-0472">Membrane</keyword>
<dbReference type="AlphaFoldDB" id="B7K2Q0"/>
<dbReference type="HOGENOM" id="CLU_015237_4_0_3"/>
<dbReference type="STRING" id="41431.PCC8801_2432"/>
<comment type="similarity">
    <text evidence="2">Belongs to the UPF0053 family.</text>
</comment>
<feature type="domain" description="CBS" evidence="11">
    <location>
        <begin position="284"/>
        <end position="340"/>
    </location>
</feature>
<dbReference type="InterPro" id="IPR002550">
    <property type="entry name" value="CNNM"/>
</dbReference>
<reference evidence="14" key="1">
    <citation type="journal article" date="2011" name="MBio">
        <title>Novel metabolic attributes of the genus Cyanothece, comprising a group of unicellular nitrogen-fixing Cyanobacteria.</title>
        <authorList>
            <person name="Bandyopadhyay A."/>
            <person name="Elvitigala T."/>
            <person name="Welsh E."/>
            <person name="Stockel J."/>
            <person name="Liberton M."/>
            <person name="Min H."/>
            <person name="Sherman L.A."/>
            <person name="Pakrasi H.B."/>
        </authorList>
    </citation>
    <scope>NUCLEOTIDE SEQUENCE [LARGE SCALE GENOMIC DNA]</scope>
    <source>
        <strain evidence="14">PCC 8801</strain>
    </source>
</reference>
<evidence type="ECO:0000256" key="2">
    <source>
        <dbReference type="ARBA" id="ARBA00006337"/>
    </source>
</evidence>
<dbReference type="InterPro" id="IPR005170">
    <property type="entry name" value="Transptr-assoc_dom"/>
</dbReference>
<evidence type="ECO:0000256" key="6">
    <source>
        <dbReference type="ARBA" id="ARBA00023122"/>
    </source>
</evidence>
<protein>
    <recommendedName>
        <fullName evidence="15">Hemolysin</fullName>
    </recommendedName>
</protein>
<dbReference type="CDD" id="cd04590">
    <property type="entry name" value="CBS_pair_CorC_HlyC_assoc"/>
    <property type="match status" value="1"/>
</dbReference>
<dbReference type="Pfam" id="PF03471">
    <property type="entry name" value="CorC_HlyC"/>
    <property type="match status" value="1"/>
</dbReference>
<dbReference type="InterPro" id="IPR036318">
    <property type="entry name" value="FAD-bd_PCMH-like_sf"/>
</dbReference>
<accession>B7K2Q0</accession>
<keyword evidence="3 9" id="KW-0812">Transmembrane</keyword>
<dbReference type="GO" id="GO:0050660">
    <property type="term" value="F:flavin adenine dinucleotide binding"/>
    <property type="evidence" value="ECO:0007669"/>
    <property type="project" value="InterPro"/>
</dbReference>
<evidence type="ECO:0000256" key="3">
    <source>
        <dbReference type="ARBA" id="ARBA00022692"/>
    </source>
</evidence>
<dbReference type="InterPro" id="IPR046342">
    <property type="entry name" value="CBS_dom_sf"/>
</dbReference>
<dbReference type="FunFam" id="3.30.465.10:FF:000023">
    <property type="entry name" value="Magnesium and cobalt transporter"/>
    <property type="match status" value="1"/>
</dbReference>
<evidence type="ECO:0000259" key="11">
    <source>
        <dbReference type="PROSITE" id="PS51371"/>
    </source>
</evidence>
<keyword evidence="4" id="KW-0677">Repeat</keyword>
<feature type="domain" description="CBS" evidence="11">
    <location>
        <begin position="220"/>
        <end position="279"/>
    </location>
</feature>
<dbReference type="KEGG" id="cyp:PCC8801_2432"/>
<dbReference type="InterPro" id="IPR016169">
    <property type="entry name" value="FAD-bd_PCMH_sub2"/>
</dbReference>
<evidence type="ECO:0000313" key="13">
    <source>
        <dbReference type="EMBL" id="ACK66443.1"/>
    </source>
</evidence>
<proteinExistence type="inferred from homology"/>
<comment type="subcellular location">
    <subcellularLocation>
        <location evidence="1">Membrane</location>
        <topology evidence="1">Multi-pass membrane protein</topology>
    </subcellularLocation>
</comment>
<dbReference type="InterPro" id="IPR000644">
    <property type="entry name" value="CBS_dom"/>
</dbReference>
<dbReference type="SMART" id="SM01091">
    <property type="entry name" value="CorC_HlyC"/>
    <property type="match status" value="1"/>
</dbReference>
<feature type="transmembrane region" description="Helical" evidence="10">
    <location>
        <begin position="7"/>
        <end position="29"/>
    </location>
</feature>
<dbReference type="PANTHER" id="PTHR22777:SF17">
    <property type="entry name" value="UPF0053 PROTEIN SLL0260"/>
    <property type="match status" value="1"/>
</dbReference>
<evidence type="ECO:0000256" key="7">
    <source>
        <dbReference type="ARBA" id="ARBA00023136"/>
    </source>
</evidence>
<evidence type="ECO:0000256" key="8">
    <source>
        <dbReference type="PROSITE-ProRule" id="PRU00703"/>
    </source>
</evidence>
<dbReference type="Proteomes" id="UP000008204">
    <property type="component" value="Chromosome"/>
</dbReference>
<feature type="domain" description="CNNM transmembrane" evidence="12">
    <location>
        <begin position="1"/>
        <end position="201"/>
    </location>
</feature>
<evidence type="ECO:0000313" key="14">
    <source>
        <dbReference type="Proteomes" id="UP000008204"/>
    </source>
</evidence>
<dbReference type="Pfam" id="PF01595">
    <property type="entry name" value="CNNM"/>
    <property type="match status" value="1"/>
</dbReference>
<dbReference type="PANTHER" id="PTHR22777">
    <property type="entry name" value="HEMOLYSIN-RELATED"/>
    <property type="match status" value="1"/>
</dbReference>
<evidence type="ECO:0000256" key="1">
    <source>
        <dbReference type="ARBA" id="ARBA00004141"/>
    </source>
</evidence>
<dbReference type="Pfam" id="PF00571">
    <property type="entry name" value="CBS"/>
    <property type="match status" value="1"/>
</dbReference>
<evidence type="ECO:0008006" key="15">
    <source>
        <dbReference type="Google" id="ProtNLM"/>
    </source>
</evidence>
<dbReference type="EMBL" id="CP001287">
    <property type="protein sequence ID" value="ACK66443.1"/>
    <property type="molecule type" value="Genomic_DNA"/>
</dbReference>
<dbReference type="eggNOG" id="COG1253">
    <property type="taxonomic scope" value="Bacteria"/>
</dbReference>
<dbReference type="Gene3D" id="3.30.465.10">
    <property type="match status" value="1"/>
</dbReference>
<keyword evidence="6 8" id="KW-0129">CBS domain</keyword>
<sequence length="443" mass="48622">MSAIATEIIFILLLIIANGIFSGSEMAIVSSRKVRLEQLASRGNRQARTVLNLINAPNNFLSTVQIGITLIGILSGAIAGATLAERLTAIFQRIPLLKAYSQGISVGIVVGVITFLSLVMGELVPKRIALNAPEKIACAVAQPMKLLSRFAAPIVNLLSASTDFLLKLLGIKVSDEPAVTEEEIKVLIRQGADLGLFEESEHEMVERVFRLGDRSVKSLMTPRKEIVWLDIESPLAENLQEVIDSGYSRFPVGRGSLDQYMGVVRGNSLLAACLSNQEVDLESFLQQPLYIAENTRALNVLEQFKQTGIHTALVIDEYGGIEGLVTLDDVVEAILGELPSAEDLEAPMAVQREDGSWLLDGLLAIDDFKELFSDLPLPEISSQQYHTLGGFMMYSLKRIPQASEYFEWGRLRLEVVDMDGTRVDKVLVTVLDNAPEDEPINEE</sequence>
<evidence type="ECO:0000256" key="5">
    <source>
        <dbReference type="ARBA" id="ARBA00022989"/>
    </source>
</evidence>
<dbReference type="GO" id="GO:0005886">
    <property type="term" value="C:plasma membrane"/>
    <property type="evidence" value="ECO:0007669"/>
    <property type="project" value="TreeGrafter"/>
</dbReference>
<dbReference type="PROSITE" id="PS51846">
    <property type="entry name" value="CNNM"/>
    <property type="match status" value="1"/>
</dbReference>
<keyword evidence="14" id="KW-1185">Reference proteome</keyword>
<dbReference type="SUPFAM" id="SSF56176">
    <property type="entry name" value="FAD-binding/transporter-associated domain-like"/>
    <property type="match status" value="1"/>
</dbReference>
<dbReference type="Gene3D" id="3.10.580.10">
    <property type="entry name" value="CBS-domain"/>
    <property type="match status" value="1"/>
</dbReference>
<organism evidence="13 14">
    <name type="scientific">Rippkaea orientalis (strain PCC 8801 / RF-1)</name>
    <name type="common">Cyanothece sp. (strain PCC 8801)</name>
    <dbReference type="NCBI Taxonomy" id="41431"/>
    <lineage>
        <taxon>Bacteria</taxon>
        <taxon>Bacillati</taxon>
        <taxon>Cyanobacteriota</taxon>
        <taxon>Cyanophyceae</taxon>
        <taxon>Oscillatoriophycideae</taxon>
        <taxon>Chroococcales</taxon>
        <taxon>Aphanothecaceae</taxon>
        <taxon>Rippkaea</taxon>
        <taxon>Rippkaea orientalis</taxon>
    </lineage>
</organism>